<feature type="compositionally biased region" description="Gly residues" evidence="6">
    <location>
        <begin position="61"/>
        <end position="81"/>
    </location>
</feature>
<evidence type="ECO:0000256" key="6">
    <source>
        <dbReference type="SAM" id="MobiDB-lite"/>
    </source>
</evidence>
<keyword evidence="5" id="KW-0472">Membrane</keyword>
<dbReference type="PANTHER" id="PTHR21346">
    <property type="entry name" value="FUN14 DOMAIN CONTAINING"/>
    <property type="match status" value="1"/>
</dbReference>
<comment type="similarity">
    <text evidence="2">Belongs to the FUN14 family.</text>
</comment>
<evidence type="ECO:0000256" key="5">
    <source>
        <dbReference type="ARBA" id="ARBA00023136"/>
    </source>
</evidence>
<comment type="subcellular location">
    <subcellularLocation>
        <location evidence="1">Membrane</location>
    </subcellularLocation>
</comment>
<reference evidence="8 9" key="1">
    <citation type="journal article" date="2015" name="Genome Biol. Evol.">
        <title>Comparative Genomics of a Bacterivorous Green Alga Reveals Evolutionary Causalities and Consequences of Phago-Mixotrophic Mode of Nutrition.</title>
        <authorList>
            <person name="Burns J.A."/>
            <person name="Paasch A."/>
            <person name="Narechania A."/>
            <person name="Kim E."/>
        </authorList>
    </citation>
    <scope>NUCLEOTIDE SEQUENCE [LARGE SCALE GENOMIC DNA]</scope>
    <source>
        <strain evidence="8">PLY_AMNH</strain>
    </source>
</reference>
<dbReference type="EMBL" id="LGRX02030509">
    <property type="protein sequence ID" value="KAK3245596.1"/>
    <property type="molecule type" value="Genomic_DNA"/>
</dbReference>
<accession>A0AAE0BZE5</accession>
<evidence type="ECO:0000313" key="9">
    <source>
        <dbReference type="Proteomes" id="UP001190700"/>
    </source>
</evidence>
<name>A0AAE0BZE5_9CHLO</name>
<sequence>MLAYANFTPPTFSLRASRASGRSRGVQVQRRHLPDRTTPVTKGLKFEGLQAGTREYLTDIGSGGTGGGGNGQGNGGSGWGSWYGRPDNSQQGPRNIALLALGAVCSLITVAPAKADSKSDVESWLDSLVDNAMPYAQQLGMSGIMGFISAYALKTVGKALAVVVGLAFMGLQYLSFKGLITIHWGNMEEKTKAMLDFDNSGKVDSADLKIMYKEGLNVLSKGLPDVAGFYLGFMLGLKF</sequence>
<keyword evidence="4" id="KW-1133">Transmembrane helix</keyword>
<evidence type="ECO:0008006" key="10">
    <source>
        <dbReference type="Google" id="ProtNLM"/>
    </source>
</evidence>
<organism evidence="8 9">
    <name type="scientific">Cymbomonas tetramitiformis</name>
    <dbReference type="NCBI Taxonomy" id="36881"/>
    <lineage>
        <taxon>Eukaryota</taxon>
        <taxon>Viridiplantae</taxon>
        <taxon>Chlorophyta</taxon>
        <taxon>Pyramimonadophyceae</taxon>
        <taxon>Pyramimonadales</taxon>
        <taxon>Pyramimonadaceae</taxon>
        <taxon>Cymbomonas</taxon>
    </lineage>
</organism>
<dbReference type="GO" id="GO:0016020">
    <property type="term" value="C:membrane"/>
    <property type="evidence" value="ECO:0007669"/>
    <property type="project" value="UniProtKB-SubCell"/>
</dbReference>
<dbReference type="EMBL" id="LGRX02035136">
    <property type="protein sequence ID" value="KAK3236184.1"/>
    <property type="molecule type" value="Genomic_DNA"/>
</dbReference>
<protein>
    <recommendedName>
        <fullName evidence="10">EF-hand domain-containing protein</fullName>
    </recommendedName>
</protein>
<dbReference type="Pfam" id="PF04930">
    <property type="entry name" value="FUN14"/>
    <property type="match status" value="1"/>
</dbReference>
<gene>
    <name evidence="8" type="ORF">CYMTET_44843</name>
    <name evidence="7" type="ORF">CYMTET_53661</name>
</gene>
<dbReference type="PROSITE" id="PS00018">
    <property type="entry name" value="EF_HAND_1"/>
    <property type="match status" value="1"/>
</dbReference>
<evidence type="ECO:0000313" key="8">
    <source>
        <dbReference type="EMBL" id="KAK3245596.1"/>
    </source>
</evidence>
<evidence type="ECO:0000313" key="7">
    <source>
        <dbReference type="EMBL" id="KAK3236184.1"/>
    </source>
</evidence>
<keyword evidence="3" id="KW-0812">Transmembrane</keyword>
<comment type="caution">
    <text evidence="8">The sequence shown here is derived from an EMBL/GenBank/DDBJ whole genome shotgun (WGS) entry which is preliminary data.</text>
</comment>
<proteinExistence type="inferred from homology"/>
<dbReference type="AlphaFoldDB" id="A0AAE0BZE5"/>
<evidence type="ECO:0000256" key="4">
    <source>
        <dbReference type="ARBA" id="ARBA00022989"/>
    </source>
</evidence>
<dbReference type="PANTHER" id="PTHR21346:SF10">
    <property type="entry name" value="TRANSMEMBRANE PROTEIN"/>
    <property type="match status" value="1"/>
</dbReference>
<dbReference type="InterPro" id="IPR007014">
    <property type="entry name" value="FUN14"/>
</dbReference>
<feature type="region of interest" description="Disordered" evidence="6">
    <location>
        <begin position="60"/>
        <end position="86"/>
    </location>
</feature>
<keyword evidence="9" id="KW-1185">Reference proteome</keyword>
<evidence type="ECO:0000256" key="3">
    <source>
        <dbReference type="ARBA" id="ARBA00022692"/>
    </source>
</evidence>
<evidence type="ECO:0000256" key="2">
    <source>
        <dbReference type="ARBA" id="ARBA00009160"/>
    </source>
</evidence>
<evidence type="ECO:0000256" key="1">
    <source>
        <dbReference type="ARBA" id="ARBA00004370"/>
    </source>
</evidence>
<dbReference type="InterPro" id="IPR018247">
    <property type="entry name" value="EF_Hand_1_Ca_BS"/>
</dbReference>
<dbReference type="Proteomes" id="UP001190700">
    <property type="component" value="Unassembled WGS sequence"/>
</dbReference>
<reference evidence="8" key="2">
    <citation type="submission" date="2023-06" db="EMBL/GenBank/DDBJ databases">
        <title>Long-read-based genome assembly of the green algal bacterivore Cymbomonas tetramitiformis.</title>
        <authorList>
            <person name="Gyaltshen Y."/>
            <person name="Rozenberg A."/>
            <person name="Paasch A."/>
            <person name="Burns J.A."/>
            <person name="Warring S."/>
            <person name="Larson R."/>
            <person name="Maurer-Alcala X."/>
            <person name="Dacks J."/>
            <person name="Kim E."/>
        </authorList>
    </citation>
    <scope>NUCLEOTIDE SEQUENCE</scope>
    <source>
        <strain evidence="8">PLY_AMNH</strain>
    </source>
</reference>